<dbReference type="AlphaFoldDB" id="G0R4J3"/>
<dbReference type="EMBL" id="GL984348">
    <property type="protein sequence ID" value="EGR27610.1"/>
    <property type="molecule type" value="Genomic_DNA"/>
</dbReference>
<dbReference type="Pfam" id="PF00348">
    <property type="entry name" value="polyprenyl_synt"/>
    <property type="match status" value="1"/>
</dbReference>
<organism evidence="1 2">
    <name type="scientific">Ichthyophthirius multifiliis</name>
    <name type="common">White spot disease agent</name>
    <name type="synonym">Ich</name>
    <dbReference type="NCBI Taxonomy" id="5932"/>
    <lineage>
        <taxon>Eukaryota</taxon>
        <taxon>Sar</taxon>
        <taxon>Alveolata</taxon>
        <taxon>Ciliophora</taxon>
        <taxon>Intramacronucleata</taxon>
        <taxon>Oligohymenophorea</taxon>
        <taxon>Hymenostomatida</taxon>
        <taxon>Ophryoglenina</taxon>
        <taxon>Ichthyophthirius</taxon>
    </lineage>
</organism>
<keyword evidence="2" id="KW-1185">Reference proteome</keyword>
<dbReference type="InterPro" id="IPR000092">
    <property type="entry name" value="Polyprenyl_synt"/>
</dbReference>
<gene>
    <name evidence="1" type="ORF">IMG5_193090</name>
</gene>
<dbReference type="OrthoDB" id="6921389at2759"/>
<dbReference type="Proteomes" id="UP000008983">
    <property type="component" value="Unassembled WGS sequence"/>
</dbReference>
<reference evidence="1 2" key="1">
    <citation type="submission" date="2011-07" db="EMBL/GenBank/DDBJ databases">
        <authorList>
            <person name="Coyne R."/>
            <person name="Brami D."/>
            <person name="Johnson J."/>
            <person name="Hostetler J."/>
            <person name="Hannick L."/>
            <person name="Clark T."/>
            <person name="Cassidy-Hanley D."/>
            <person name="Inman J."/>
        </authorList>
    </citation>
    <scope>NUCLEOTIDE SEQUENCE [LARGE SCALE GENOMIC DNA]</scope>
    <source>
        <strain evidence="1 2">G5</strain>
    </source>
</reference>
<dbReference type="Gene3D" id="1.10.600.10">
    <property type="entry name" value="Farnesyl Diphosphate Synthase"/>
    <property type="match status" value="1"/>
</dbReference>
<proteinExistence type="predicted"/>
<evidence type="ECO:0000313" key="1">
    <source>
        <dbReference type="EMBL" id="EGR27610.1"/>
    </source>
</evidence>
<dbReference type="GO" id="GO:0004659">
    <property type="term" value="F:prenyltransferase activity"/>
    <property type="evidence" value="ECO:0007669"/>
    <property type="project" value="InterPro"/>
</dbReference>
<dbReference type="GeneID" id="14903678"/>
<dbReference type="GO" id="GO:0008299">
    <property type="term" value="P:isoprenoid biosynthetic process"/>
    <property type="evidence" value="ECO:0007669"/>
    <property type="project" value="InterPro"/>
</dbReference>
<feature type="non-terminal residue" evidence="1">
    <location>
        <position position="1"/>
    </location>
</feature>
<sequence>SLFVTLYGKYYKEGEKEFVQQYALQFLKHQENHLQIIKNQHKQIKKDDVIEIAAFIEILHNCSLIIDDIEDNRYIFKSKNIYIYIHQKLNEKIKAYNSFNLWH</sequence>
<protein>
    <submittedName>
        <fullName evidence="1">Uncharacterized protein</fullName>
    </submittedName>
</protein>
<dbReference type="RefSeq" id="XP_004025062.1">
    <property type="nucleotide sequence ID" value="XM_004025013.1"/>
</dbReference>
<evidence type="ECO:0000313" key="2">
    <source>
        <dbReference type="Proteomes" id="UP000008983"/>
    </source>
</evidence>
<dbReference type="InParanoid" id="G0R4J3"/>
<accession>G0R4J3</accession>
<dbReference type="InterPro" id="IPR008949">
    <property type="entry name" value="Isoprenoid_synthase_dom_sf"/>
</dbReference>
<name>G0R4J3_ICHMU</name>
<dbReference type="SUPFAM" id="SSF48576">
    <property type="entry name" value="Terpenoid synthases"/>
    <property type="match status" value="1"/>
</dbReference>